<protein>
    <submittedName>
        <fullName evidence="6">Putative phytochrome sensor protein</fullName>
    </submittedName>
</protein>
<keyword evidence="4" id="KW-0675">Receptor</keyword>
<dbReference type="Pfam" id="PF01590">
    <property type="entry name" value="GAF"/>
    <property type="match status" value="1"/>
</dbReference>
<evidence type="ECO:0000256" key="3">
    <source>
        <dbReference type="ARBA" id="ARBA00022991"/>
    </source>
</evidence>
<dbReference type="Pfam" id="PF08446">
    <property type="entry name" value="PAS_2"/>
    <property type="match status" value="1"/>
</dbReference>
<keyword evidence="1" id="KW-0600">Photoreceptor protein</keyword>
<dbReference type="Gene3D" id="3.30.450.40">
    <property type="match status" value="1"/>
</dbReference>
<dbReference type="InterPro" id="IPR013654">
    <property type="entry name" value="PAS_2"/>
</dbReference>
<dbReference type="Proteomes" id="UP000001235">
    <property type="component" value="Chromosome"/>
</dbReference>
<dbReference type="eggNOG" id="COG4251">
    <property type="taxonomic scope" value="Bacteria"/>
</dbReference>
<sequence length="481" mass="53545">MAHCEAEPLAYSGAIQPHGGLLCLDVHLSMSHVSEQIEKFVTTPLRAGDTLSDELGAVLFPVIATLPQVPGSRCELFAVDSIGPLPLDIVVIRSNASIIVELIPHTVRVDAVEFAQQTVRPPANDGEVQALHEKISARFYELTGFDRVMVYVFRDDGDGDGEVLAETRREAVYGSYLGLRFPGSDIPAIARALYMKNPWRLIQDCQAEAVSLCSNGSAPPDLTWSDLRSVSPMHLRYLANMGVSASLSFPIVAGGVLWGLIACHHARPRNLPLVTLCLAAREASHYSLEISNWQVRLQMRFNDELTDRLNTIRRALLRHGHALSALTEISSIVMAQFDGCGLAVCQGDVWGVAGEVPALYELELLDEWLESQGDELINGCDCIGHAIHALVPVAGVLAFRLMTRRRELLSIFIFRREILHEVEWGGNPHKPVEYQQGDIMISPRRSFEKWIEKRIGYSRPWQKQDRISAMRLRLLLVNLYC</sequence>
<evidence type="ECO:0000256" key="1">
    <source>
        <dbReference type="ARBA" id="ARBA00022543"/>
    </source>
</evidence>
<dbReference type="InterPro" id="IPR003018">
    <property type="entry name" value="GAF"/>
</dbReference>
<gene>
    <name evidence="6" type="ordered locus">Galf_0118</name>
</gene>
<dbReference type="Gene3D" id="3.30.450.270">
    <property type="match status" value="1"/>
</dbReference>
<dbReference type="Pfam" id="PF00360">
    <property type="entry name" value="PHY"/>
    <property type="match status" value="1"/>
</dbReference>
<name>D9SIA6_GALCS</name>
<evidence type="ECO:0000256" key="4">
    <source>
        <dbReference type="ARBA" id="ARBA00023170"/>
    </source>
</evidence>
<dbReference type="Gene3D" id="3.30.450.20">
    <property type="entry name" value="PAS domain"/>
    <property type="match status" value="1"/>
</dbReference>
<dbReference type="InterPro" id="IPR043150">
    <property type="entry name" value="Phytochrome_PHY_sf"/>
</dbReference>
<evidence type="ECO:0000259" key="5">
    <source>
        <dbReference type="PROSITE" id="PS50046"/>
    </source>
</evidence>
<dbReference type="InterPro" id="IPR013515">
    <property type="entry name" value="Phytochrome_cen-reg"/>
</dbReference>
<dbReference type="PROSITE" id="PS50046">
    <property type="entry name" value="PHYTOCHROME_2"/>
    <property type="match status" value="1"/>
</dbReference>
<evidence type="ECO:0000313" key="6">
    <source>
        <dbReference type="EMBL" id="ADL54163.1"/>
    </source>
</evidence>
<dbReference type="PRINTS" id="PR01033">
    <property type="entry name" value="PHYTOCHROME"/>
</dbReference>
<dbReference type="InterPro" id="IPR035965">
    <property type="entry name" value="PAS-like_dom_sf"/>
</dbReference>
<organism evidence="6 7">
    <name type="scientific">Gallionella capsiferriformans (strain ES-2)</name>
    <name type="common">Gallionella ferruginea capsiferriformans (strain ES-2)</name>
    <dbReference type="NCBI Taxonomy" id="395494"/>
    <lineage>
        <taxon>Bacteria</taxon>
        <taxon>Pseudomonadati</taxon>
        <taxon>Pseudomonadota</taxon>
        <taxon>Betaproteobacteria</taxon>
        <taxon>Nitrosomonadales</taxon>
        <taxon>Gallionellaceae</taxon>
        <taxon>Gallionella</taxon>
    </lineage>
</organism>
<dbReference type="InterPro" id="IPR016132">
    <property type="entry name" value="Phyto_chromo_attachment"/>
</dbReference>
<evidence type="ECO:0000313" key="7">
    <source>
        <dbReference type="Proteomes" id="UP000001235"/>
    </source>
</evidence>
<dbReference type="STRING" id="395494.Galf_0118"/>
<dbReference type="GO" id="GO:0009584">
    <property type="term" value="P:detection of visible light"/>
    <property type="evidence" value="ECO:0007669"/>
    <property type="project" value="InterPro"/>
</dbReference>
<reference evidence="6 7" key="1">
    <citation type="submission" date="2010-08" db="EMBL/GenBank/DDBJ databases">
        <title>Complete sequence of Gallionella capsiferriformans ES-2.</title>
        <authorList>
            <consortium name="US DOE Joint Genome Institute"/>
            <person name="Lucas S."/>
            <person name="Copeland A."/>
            <person name="Lapidus A."/>
            <person name="Cheng J.-F."/>
            <person name="Bruce D."/>
            <person name="Goodwin L."/>
            <person name="Pitluck S."/>
            <person name="Chertkov O."/>
            <person name="Davenport K.W."/>
            <person name="Detter J.C."/>
            <person name="Han C."/>
            <person name="Tapia R."/>
            <person name="Land M."/>
            <person name="Hauser L."/>
            <person name="Chang Y.-J."/>
            <person name="Jeffries C."/>
            <person name="Kyrpides N."/>
            <person name="Ivanova N."/>
            <person name="Mikhailova N."/>
            <person name="Shelobolina E.S."/>
            <person name="Picardal F."/>
            <person name="Roden E."/>
            <person name="Emerson D."/>
            <person name="Woyke T."/>
        </authorList>
    </citation>
    <scope>NUCLEOTIDE SEQUENCE [LARGE SCALE GENOMIC DNA]</scope>
    <source>
        <strain evidence="6 7">ES-2</strain>
    </source>
</reference>
<dbReference type="InterPro" id="IPR029016">
    <property type="entry name" value="GAF-like_dom_sf"/>
</dbReference>
<dbReference type="SUPFAM" id="SSF55781">
    <property type="entry name" value="GAF domain-like"/>
    <property type="match status" value="2"/>
</dbReference>
<evidence type="ECO:0000256" key="2">
    <source>
        <dbReference type="ARBA" id="ARBA00022606"/>
    </source>
</evidence>
<dbReference type="HOGENOM" id="CLU_000445_50_5_4"/>
<dbReference type="GO" id="GO:0009881">
    <property type="term" value="F:photoreceptor activity"/>
    <property type="evidence" value="ECO:0007669"/>
    <property type="project" value="UniProtKB-KW"/>
</dbReference>
<keyword evidence="2" id="KW-0716">Sensory transduction</keyword>
<dbReference type="InterPro" id="IPR001294">
    <property type="entry name" value="Phytochrome"/>
</dbReference>
<accession>D9SIA6</accession>
<proteinExistence type="predicted"/>
<dbReference type="SUPFAM" id="SSF55785">
    <property type="entry name" value="PYP-like sensor domain (PAS domain)"/>
    <property type="match status" value="1"/>
</dbReference>
<dbReference type="EMBL" id="CP002159">
    <property type="protein sequence ID" value="ADL54163.1"/>
    <property type="molecule type" value="Genomic_DNA"/>
</dbReference>
<dbReference type="KEGG" id="gca:Galf_0118"/>
<dbReference type="AlphaFoldDB" id="D9SIA6"/>
<keyword evidence="3" id="KW-0157">Chromophore</keyword>
<keyword evidence="7" id="KW-1185">Reference proteome</keyword>
<feature type="domain" description="Phytochrome chromophore attachment site" evidence="5">
    <location>
        <begin position="127"/>
        <end position="289"/>
    </location>
</feature>
<dbReference type="GO" id="GO:0006355">
    <property type="term" value="P:regulation of DNA-templated transcription"/>
    <property type="evidence" value="ECO:0007669"/>
    <property type="project" value="InterPro"/>
</dbReference>